<dbReference type="InterPro" id="IPR050172">
    <property type="entry name" value="SsuD_RutA_monooxygenase"/>
</dbReference>
<dbReference type="Gene3D" id="3.20.20.30">
    <property type="entry name" value="Luciferase-like domain"/>
    <property type="match status" value="1"/>
</dbReference>
<evidence type="ECO:0000313" key="6">
    <source>
        <dbReference type="EMBL" id="QSE95634.1"/>
    </source>
</evidence>
<feature type="domain" description="Luciferase-like" evidence="5">
    <location>
        <begin position="10"/>
        <end position="270"/>
    </location>
</feature>
<keyword evidence="4" id="KW-0503">Monooxygenase</keyword>
<evidence type="ECO:0000256" key="1">
    <source>
        <dbReference type="ARBA" id="ARBA00022630"/>
    </source>
</evidence>
<keyword evidence="7" id="KW-1185">Reference proteome</keyword>
<keyword evidence="3" id="KW-0560">Oxidoreductase</keyword>
<dbReference type="PANTHER" id="PTHR42847:SF4">
    <property type="entry name" value="ALKANESULFONATE MONOOXYGENASE-RELATED"/>
    <property type="match status" value="1"/>
</dbReference>
<dbReference type="InterPro" id="IPR011251">
    <property type="entry name" value="Luciferase-like_dom"/>
</dbReference>
<dbReference type="PANTHER" id="PTHR42847">
    <property type="entry name" value="ALKANESULFONATE MONOOXYGENASE"/>
    <property type="match status" value="1"/>
</dbReference>
<name>A0A974ZZ19_9NOCA</name>
<proteinExistence type="predicted"/>
<accession>A0A974ZZ19</accession>
<dbReference type="SUPFAM" id="SSF51679">
    <property type="entry name" value="Bacterial luciferase-like"/>
    <property type="match status" value="1"/>
</dbReference>
<keyword evidence="2" id="KW-0288">FMN</keyword>
<sequence length="304" mass="32741">MPVRECSETSNIAEVLRVGVEMERLGADSVWVGDSLFARPRFDPLTVLAALAVRTTRVAVGTAVLVAPMWNPLLLARAAATVDTLAEGRLVLGLGPGPSYGPARKEFAALGISSSDRIDRLEEIIAVCRALWSSDGPVDVNGSRWQFRNVDLFPKPVRPGGPPIWLGVRGPRGMKLAARLGDGWLPIVRSSQEYGIRRDELAGTRAGRNAAVYLTVAVHDDEMRAEGQLRQWSEHYYRAPWSVVNELEDSCAGTAAKVADRIAAYARQGAGEVILRFAGGDIGAQFGAIVDATQVASEPSDPDR</sequence>
<protein>
    <submittedName>
        <fullName evidence="6">LLM class flavin-dependent oxidoreductase</fullName>
    </submittedName>
</protein>
<evidence type="ECO:0000259" key="5">
    <source>
        <dbReference type="Pfam" id="PF00296"/>
    </source>
</evidence>
<reference evidence="6 7" key="1">
    <citation type="journal article" date="2021" name="Microbiol. Resour. Announc.">
        <title>Complete Genome Sequences of Two Rhodococcus sp. Strains with Large and Linear Chromosomes, Isolated from Apple Rhizosphere.</title>
        <authorList>
            <person name="Benning S."/>
            <person name="Brugnone N."/>
            <person name="Siani R."/>
            <person name="Kublik S."/>
            <person name="Schloter M."/>
            <person name="Rad V."/>
        </authorList>
    </citation>
    <scope>NUCLEOTIDE SEQUENCE [LARGE SCALE GENOMIC DNA]</scope>
    <source>
        <strain evidence="6 7">R79</strain>
    </source>
</reference>
<evidence type="ECO:0000256" key="2">
    <source>
        <dbReference type="ARBA" id="ARBA00022643"/>
    </source>
</evidence>
<dbReference type="EMBL" id="CP070619">
    <property type="protein sequence ID" value="QSE95634.1"/>
    <property type="molecule type" value="Genomic_DNA"/>
</dbReference>
<reference evidence="6 7" key="2">
    <citation type="journal article" date="2022" name="Arch. Microbiol.">
        <title>Rhodococcus pseudokoreensis sp. nov. isolated from the rhizosphere of young M26 apple rootstocks.</title>
        <authorList>
            <person name="Kampfer P."/>
            <person name="Glaeser S.P."/>
            <person name="Blom J."/>
            <person name="Wolf J."/>
            <person name="Benning S."/>
            <person name="Schloter M."/>
            <person name="Neumann-Schaal M."/>
        </authorList>
    </citation>
    <scope>NUCLEOTIDE SEQUENCE [LARGE SCALE GENOMIC DNA]</scope>
    <source>
        <strain evidence="6 7">R79</strain>
    </source>
</reference>
<evidence type="ECO:0000256" key="4">
    <source>
        <dbReference type="ARBA" id="ARBA00023033"/>
    </source>
</evidence>
<evidence type="ECO:0000313" key="7">
    <source>
        <dbReference type="Proteomes" id="UP000662986"/>
    </source>
</evidence>
<dbReference type="Proteomes" id="UP000662986">
    <property type="component" value="Chromosome"/>
</dbReference>
<dbReference type="Pfam" id="PF00296">
    <property type="entry name" value="Bac_luciferase"/>
    <property type="match status" value="1"/>
</dbReference>
<organism evidence="6 7">
    <name type="scientific">Rhodococcus pseudokoreensis</name>
    <dbReference type="NCBI Taxonomy" id="2811421"/>
    <lineage>
        <taxon>Bacteria</taxon>
        <taxon>Bacillati</taxon>
        <taxon>Actinomycetota</taxon>
        <taxon>Actinomycetes</taxon>
        <taxon>Mycobacteriales</taxon>
        <taxon>Nocardiaceae</taxon>
        <taxon>Rhodococcus</taxon>
    </lineage>
</organism>
<dbReference type="InterPro" id="IPR036661">
    <property type="entry name" value="Luciferase-like_sf"/>
</dbReference>
<gene>
    <name evidence="6" type="ORF">JWS13_31070</name>
</gene>
<keyword evidence="1" id="KW-0285">Flavoprotein</keyword>
<evidence type="ECO:0000256" key="3">
    <source>
        <dbReference type="ARBA" id="ARBA00023002"/>
    </source>
</evidence>